<dbReference type="InterPro" id="IPR000897">
    <property type="entry name" value="SRP54_GTPase_dom"/>
</dbReference>
<dbReference type="GO" id="GO:0005047">
    <property type="term" value="F:signal recognition particle binding"/>
    <property type="evidence" value="ECO:0007669"/>
    <property type="project" value="TreeGrafter"/>
</dbReference>
<feature type="binding site" evidence="8">
    <location>
        <begin position="258"/>
        <end position="261"/>
    </location>
    <ligand>
        <name>GTP</name>
        <dbReference type="ChEBI" id="CHEBI:37565"/>
    </ligand>
</feature>
<dbReference type="FunFam" id="3.40.50.300:FF:000566">
    <property type="entry name" value="Signal recognition particle receptor subunit alpha"/>
    <property type="match status" value="1"/>
</dbReference>
<dbReference type="NCBIfam" id="TIGR00064">
    <property type="entry name" value="ftsY"/>
    <property type="match status" value="1"/>
</dbReference>
<evidence type="ECO:0000259" key="9">
    <source>
        <dbReference type="PROSITE" id="PS00300"/>
    </source>
</evidence>
<evidence type="ECO:0000256" key="7">
    <source>
        <dbReference type="ARBA" id="ARBA00023170"/>
    </source>
</evidence>
<dbReference type="InterPro" id="IPR003593">
    <property type="entry name" value="AAA+_ATPase"/>
</dbReference>
<comment type="subunit">
    <text evidence="8">Part of the signal recognition particle protein translocation system, which is composed of SRP and FtsY.</text>
</comment>
<dbReference type="GO" id="GO:0003924">
    <property type="term" value="F:GTPase activity"/>
    <property type="evidence" value="ECO:0007669"/>
    <property type="project" value="UniProtKB-UniRule"/>
</dbReference>
<dbReference type="InterPro" id="IPR036225">
    <property type="entry name" value="SRP/SRP_N"/>
</dbReference>
<dbReference type="Proteomes" id="UP000196694">
    <property type="component" value="Unassembled WGS sequence"/>
</dbReference>
<comment type="function">
    <text evidence="8">Involved in targeting and insertion of nascent membrane proteins into the cytoplasmic membrane. Acts as a receptor for the complex formed by the signal recognition particle (SRP) and the ribosome-nascent chain (RNC).</text>
</comment>
<protein>
    <recommendedName>
        <fullName evidence="8">Signal recognition particle receptor FtsY</fullName>
        <shortName evidence="8">SRP receptor</shortName>
        <ecNumber evidence="8">3.6.5.4</ecNumber>
    </recommendedName>
</protein>
<dbReference type="Pfam" id="PF02881">
    <property type="entry name" value="SRP54_N"/>
    <property type="match status" value="1"/>
</dbReference>
<dbReference type="Gene3D" id="1.20.120.140">
    <property type="entry name" value="Signal recognition particle SRP54, nucleotide-binding domain"/>
    <property type="match status" value="1"/>
</dbReference>
<evidence type="ECO:0000256" key="6">
    <source>
        <dbReference type="ARBA" id="ARBA00023136"/>
    </source>
</evidence>
<dbReference type="InterPro" id="IPR013822">
    <property type="entry name" value="Signal_recog_particl_SRP54_hlx"/>
</dbReference>
<dbReference type="Pfam" id="PF00448">
    <property type="entry name" value="SRP54"/>
    <property type="match status" value="1"/>
</dbReference>
<feature type="binding site" evidence="8">
    <location>
        <begin position="118"/>
        <end position="125"/>
    </location>
    <ligand>
        <name>GTP</name>
        <dbReference type="ChEBI" id="CHEBI:37565"/>
    </ligand>
</feature>
<dbReference type="InterPro" id="IPR042101">
    <property type="entry name" value="SRP54_N_sf"/>
</dbReference>
<organism evidence="10 12">
    <name type="scientific">Pyrodictium delaneyi</name>
    <dbReference type="NCBI Taxonomy" id="1273541"/>
    <lineage>
        <taxon>Archaea</taxon>
        <taxon>Thermoproteota</taxon>
        <taxon>Thermoprotei</taxon>
        <taxon>Desulfurococcales</taxon>
        <taxon>Pyrodictiaceae</taxon>
        <taxon>Pyrodictium</taxon>
    </lineage>
</organism>
<comment type="similarity">
    <text evidence="8">Belongs to the GTP-binding SRP family. FtsY subfamily.</text>
</comment>
<dbReference type="Gene3D" id="3.40.50.300">
    <property type="entry name" value="P-loop containing nucleotide triphosphate hydrolases"/>
    <property type="match status" value="1"/>
</dbReference>
<dbReference type="EC" id="3.6.5.4" evidence="8"/>
<name>A0A0N7JCW3_9CREN</name>
<accession>A0A0N7JCW3</accession>
<dbReference type="SMART" id="SM00963">
    <property type="entry name" value="SRP54_N"/>
    <property type="match status" value="1"/>
</dbReference>
<dbReference type="Proteomes" id="UP000058613">
    <property type="component" value="Chromosome"/>
</dbReference>
<dbReference type="GeneID" id="26098791"/>
<evidence type="ECO:0000313" key="13">
    <source>
        <dbReference type="Proteomes" id="UP000196694"/>
    </source>
</evidence>
<evidence type="ECO:0000313" key="11">
    <source>
        <dbReference type="EMBL" id="OWJ54191.1"/>
    </source>
</evidence>
<evidence type="ECO:0000256" key="5">
    <source>
        <dbReference type="ARBA" id="ARBA00023134"/>
    </source>
</evidence>
<dbReference type="EMBL" id="CP013011">
    <property type="protein sequence ID" value="ALL00513.1"/>
    <property type="molecule type" value="Genomic_DNA"/>
</dbReference>
<dbReference type="HAMAP" id="MF_00920">
    <property type="entry name" value="FtsY"/>
    <property type="match status" value="1"/>
</dbReference>
<feature type="binding site" evidence="8">
    <location>
        <begin position="200"/>
        <end position="204"/>
    </location>
    <ligand>
        <name>GTP</name>
        <dbReference type="ChEBI" id="CHEBI:37565"/>
    </ligand>
</feature>
<keyword evidence="4 8" id="KW-0378">Hydrolase</keyword>
<comment type="catalytic activity">
    <reaction evidence="8">
        <text>GTP + H2O = GDP + phosphate + H(+)</text>
        <dbReference type="Rhea" id="RHEA:19669"/>
        <dbReference type="ChEBI" id="CHEBI:15377"/>
        <dbReference type="ChEBI" id="CHEBI:15378"/>
        <dbReference type="ChEBI" id="CHEBI:37565"/>
        <dbReference type="ChEBI" id="CHEBI:43474"/>
        <dbReference type="ChEBI" id="CHEBI:58189"/>
        <dbReference type="EC" id="3.6.5.4"/>
    </reaction>
</comment>
<keyword evidence="3 8" id="KW-0547">Nucleotide-binding</keyword>
<dbReference type="PANTHER" id="PTHR43134:SF1">
    <property type="entry name" value="SIGNAL RECOGNITION PARTICLE RECEPTOR SUBUNIT ALPHA"/>
    <property type="match status" value="1"/>
</dbReference>
<reference evidence="11 13" key="2">
    <citation type="submission" date="2017-05" db="EMBL/GenBank/DDBJ databases">
        <title>The draft genome of the hyperthermophilic archaeon 'Pyrodictium delaneyi strain Hulk', an iron and nitrate reducer, reveals the capacity for sulfate reduction.</title>
        <authorList>
            <person name="Demey L.M."/>
            <person name="Miller C."/>
            <person name="Manzella M."/>
            <person name="Reguera G."/>
            <person name="Kashefi K."/>
        </authorList>
    </citation>
    <scope>NUCLEOTIDE SEQUENCE [LARGE SCALE GENOMIC DNA]</scope>
    <source>
        <strain evidence="11 13">Hulk</strain>
    </source>
</reference>
<dbReference type="RefSeq" id="WP_055410644.1">
    <property type="nucleotide sequence ID" value="NZ_CP013011.1"/>
</dbReference>
<dbReference type="SUPFAM" id="SSF47364">
    <property type="entry name" value="Domain of the SRP/SRP receptor G-proteins"/>
    <property type="match status" value="1"/>
</dbReference>
<feature type="domain" description="SRP54-type proteins GTP-binding" evidence="9">
    <location>
        <begin position="279"/>
        <end position="292"/>
    </location>
</feature>
<dbReference type="PANTHER" id="PTHR43134">
    <property type="entry name" value="SIGNAL RECOGNITION PARTICLE RECEPTOR SUBUNIT ALPHA"/>
    <property type="match status" value="1"/>
</dbReference>
<dbReference type="GO" id="GO:0005737">
    <property type="term" value="C:cytoplasm"/>
    <property type="evidence" value="ECO:0007669"/>
    <property type="project" value="UniProtKB-SubCell"/>
</dbReference>
<keyword evidence="6 8" id="KW-0472">Membrane</keyword>
<dbReference type="PROSITE" id="PS00300">
    <property type="entry name" value="SRP54"/>
    <property type="match status" value="1"/>
</dbReference>
<evidence type="ECO:0000256" key="8">
    <source>
        <dbReference type="HAMAP-Rule" id="MF_00920"/>
    </source>
</evidence>
<proteinExistence type="inferred from homology"/>
<evidence type="ECO:0000256" key="2">
    <source>
        <dbReference type="ARBA" id="ARBA00022490"/>
    </source>
</evidence>
<comment type="subcellular location">
    <subcellularLocation>
        <location evidence="8">Cell membrane</location>
        <topology evidence="8">Peripheral membrane protein</topology>
        <orientation evidence="8">Cytoplasmic side</orientation>
    </subcellularLocation>
    <subcellularLocation>
        <location evidence="8">Cytoplasm</location>
    </subcellularLocation>
</comment>
<keyword evidence="5 8" id="KW-0342">GTP-binding</keyword>
<keyword evidence="1 8" id="KW-1003">Cell membrane</keyword>
<keyword evidence="7 8" id="KW-0675">Receptor</keyword>
<dbReference type="STRING" id="1273541.Pyrde_0463"/>
<evidence type="ECO:0000256" key="1">
    <source>
        <dbReference type="ARBA" id="ARBA00022475"/>
    </source>
</evidence>
<reference evidence="10 12" key="1">
    <citation type="submission" date="2015-10" db="EMBL/GenBank/DDBJ databases">
        <title>Complete genome sequence of hyperthermophilic archaeon Pyrodictium delaneyi Su06.</title>
        <authorList>
            <person name="Jung J.-H."/>
            <person name="Lin J."/>
            <person name="Holden J.F."/>
            <person name="Park C.-S."/>
        </authorList>
    </citation>
    <scope>NUCLEOTIDE SEQUENCE [LARGE SCALE GENOMIC DNA]</scope>
    <source>
        <strain evidence="10 12">Su06</strain>
    </source>
</reference>
<evidence type="ECO:0000256" key="3">
    <source>
        <dbReference type="ARBA" id="ARBA00022741"/>
    </source>
</evidence>
<dbReference type="GO" id="GO:0005886">
    <property type="term" value="C:plasma membrane"/>
    <property type="evidence" value="ECO:0007669"/>
    <property type="project" value="UniProtKB-SubCell"/>
</dbReference>
<dbReference type="SMART" id="SM00962">
    <property type="entry name" value="SRP54"/>
    <property type="match status" value="1"/>
</dbReference>
<evidence type="ECO:0000313" key="12">
    <source>
        <dbReference type="Proteomes" id="UP000058613"/>
    </source>
</evidence>
<keyword evidence="2 8" id="KW-0963">Cytoplasm</keyword>
<sequence length="313" mass="34592">MVFNKLKKALKKFVDNVAEVVATKEIKEEELEPILEELVISLAESDVAFEVAEEIAAKLREKLVGSKVPRFSDLRSHVVKTLEEAIVEVLSRGYKRLDLVAEASRRSPENPLRIVFFGVNGVGKTTTIAKFAYMFRSQGVTPVIAAADTFRAGAQEQLRKHAEKLGVPFIGGRYGADPAAVVYDAIEYARARGYRVVLIDTAGRLHTDRDLMEELRKITRVAKPDYRALVVDALTGNDAVEQARFFDEAVGIDFIVMTKVDADVKGGTALSVAAVTGKPILFMGVGQSYEDLEPFEPRRYAEKILAELKQGET</sequence>
<dbReference type="OrthoDB" id="372188at2157"/>
<evidence type="ECO:0000313" key="10">
    <source>
        <dbReference type="EMBL" id="ALL00513.1"/>
    </source>
</evidence>
<dbReference type="EMBL" id="NCQP01000007">
    <property type="protein sequence ID" value="OWJ54191.1"/>
    <property type="molecule type" value="Genomic_DNA"/>
</dbReference>
<dbReference type="InterPro" id="IPR004390">
    <property type="entry name" value="SR_rcpt_FtsY"/>
</dbReference>
<dbReference type="PATRIC" id="fig|1273541.4.peg.506"/>
<dbReference type="SMART" id="SM00382">
    <property type="entry name" value="AAA"/>
    <property type="match status" value="1"/>
</dbReference>
<gene>
    <name evidence="8" type="primary">ftsY</name>
    <name evidence="11" type="ORF">Pdsh_08870</name>
    <name evidence="10" type="ORF">Pyrde_0463</name>
</gene>
<evidence type="ECO:0000256" key="4">
    <source>
        <dbReference type="ARBA" id="ARBA00022801"/>
    </source>
</evidence>
<dbReference type="GO" id="GO:0006614">
    <property type="term" value="P:SRP-dependent cotranslational protein targeting to membrane"/>
    <property type="evidence" value="ECO:0007669"/>
    <property type="project" value="InterPro"/>
</dbReference>
<dbReference type="AlphaFoldDB" id="A0A0N7JCW3"/>
<dbReference type="SUPFAM" id="SSF52540">
    <property type="entry name" value="P-loop containing nucleoside triphosphate hydrolases"/>
    <property type="match status" value="1"/>
</dbReference>
<dbReference type="KEGG" id="pdl:Pyrde_0463"/>
<dbReference type="InterPro" id="IPR027417">
    <property type="entry name" value="P-loop_NTPase"/>
</dbReference>
<keyword evidence="13" id="KW-1185">Reference proteome</keyword>
<dbReference type="GO" id="GO:0005525">
    <property type="term" value="F:GTP binding"/>
    <property type="evidence" value="ECO:0007669"/>
    <property type="project" value="UniProtKB-UniRule"/>
</dbReference>